<name>A0A1X7T749_AMPQE</name>
<dbReference type="PANTHER" id="PTHR21529:SF4">
    <property type="entry name" value="TPR AND ANKYRIN REPEAT-CONTAINING PROTEIN 1"/>
    <property type="match status" value="1"/>
</dbReference>
<evidence type="ECO:0000313" key="2">
    <source>
        <dbReference type="EnsemblMetazoa" id="Aqu2.1.10348_001"/>
    </source>
</evidence>
<dbReference type="SUPFAM" id="SSF52540">
    <property type="entry name" value="P-loop containing nucleoside triphosphate hydrolases"/>
    <property type="match status" value="1"/>
</dbReference>
<accession>A0A1X7T749</accession>
<dbReference type="eggNOG" id="ENOG502QQZC">
    <property type="taxonomic scope" value="Eukaryota"/>
</dbReference>
<dbReference type="OrthoDB" id="3156807at2759"/>
<proteinExistence type="predicted"/>
<dbReference type="InterPro" id="IPR011990">
    <property type="entry name" value="TPR-like_helical_dom_sf"/>
</dbReference>
<dbReference type="EnsemblMetazoa" id="Aqu2.1.10348_001">
    <property type="protein sequence ID" value="Aqu2.1.10348_001"/>
    <property type="gene ID" value="Aqu2.1.10348"/>
</dbReference>
<evidence type="ECO:0008006" key="3">
    <source>
        <dbReference type="Google" id="ProtNLM"/>
    </source>
</evidence>
<feature type="region of interest" description="Disordered" evidence="1">
    <location>
        <begin position="176"/>
        <end position="214"/>
    </location>
</feature>
<protein>
    <recommendedName>
        <fullName evidence="3">UvrD-like helicase ATP-binding domain-containing protein</fullName>
    </recommendedName>
</protein>
<dbReference type="InterPro" id="IPR027417">
    <property type="entry name" value="P-loop_NTPase"/>
</dbReference>
<evidence type="ECO:0000256" key="1">
    <source>
        <dbReference type="SAM" id="MobiDB-lite"/>
    </source>
</evidence>
<sequence length="1315" mass="151232">MLLKKLLSFGLRINNHEKELAILLVHNKDIDKAVDVICILLNHGADVGMLKSAYTGRGESSAILGATELAVKARDPTVLKIVLEKTGRGTDECQRLIDSFKKNKQKNPSNGLEVIRQPANAHVPQRTMPENSAEQVNNSADQINCNADMQDGVVKQLHDEVNHLLGKDSDYFKPKKACKEGDDDDNHDNNDYNDDDDNDSDRNEEALSSSCTSELKADVTAERNLHLSADLHTQASIANIKFRNDKNEMNFCDLPWAIFISKQVADFLKSKKSSKSVVSHIKEKLYALGEGNRGKTLCHRCIEQEDRLYETELYTEARIIWHETIEYSDKMSTNDKKIYTDVIRVLWVTTRHTKTQLSDVLQKIKAALAKSRNSTFFKDLQMQPEAKHKNPHEGLKYPRRFIERSSQPLNQLPKNNEAENFYRPFPNIFGGEYSLMQFHPFHEFLDAYLSNNSSNYETSICMSPQEQEIVKLPYRKEPVILCGRSGTGKTTTCIYRMWNEYKVFWEKFLDASQVDTDGVKQDEYLHQVFITKSPVLCSQVKKHFEKLINGCPKLQEMWSSPSVISHKSLANYDPRKGFPIFVTSRQFLLLLDLTLTDGKPFFDRDHKNNIAVKLCNSDYSHNGNPEGLFSDVVAGNPTNDDDDDDDKKKWVEVTADFFCKRVWIDCLKSKYGKQFDDPLLVWMEIQSFIKGSAKALESKNGFISKDDYIRIGNASNEESQKVELGAHQAIIVRSDEAKRKLPESLKDGIVLTVLEAKGLEFNDVLLYNFFQDSEVRKEWRLFYNNCKFISEEDTKHRPLGEVEERKLKSLLAELKYLYTAITRARVNLWVYDESLEHREPAFHFWSSQNLAKLINISEAEKGDLLFAAPSEKEQWSKQGDFYFRIRRWDIAMTCYEKAGLSYQVNVTKAYKLSEQAKAQPSVRSMHKCYMEAALAFLAADSHSHKIEYIDKAIYCLRKSEQHELLAKILERMEKFEQAAKEWAKAGKYIEQARVLEMLEDYSGVIRAYAKGKKYQVALQKAVQFERSGQKLDSDVSAQQIASDFARMKVHEGDQESVRSIVTFISDGMVKADFLKETGLFLEASEELQKEGKFFEAVRILKAQGMFKEGLERFKNDTAIRSMLNLCIAIQQIIEDQFFDDPLLNELTKCKDLYCKSRSELLCGKFKDDTKYLKRATQSFKDNKDLPGRIMALYHCLITQIKGNQLDKCEFLNAVKELNDAREATRAFIDGKVTKKQRTFMYDVFRLYDIEEEEAFYYTTKISRAYAKYTSDLDLEIDDTNIDGILVLDKEKLTFCSVSVQNTTAFTLHMQEGFSS</sequence>
<dbReference type="Gene3D" id="3.40.50.300">
    <property type="entry name" value="P-loop containing nucleotide triphosphate hydrolases"/>
    <property type="match status" value="1"/>
</dbReference>
<dbReference type="InParanoid" id="A0A1X7T749"/>
<reference evidence="2" key="1">
    <citation type="submission" date="2017-05" db="UniProtKB">
        <authorList>
            <consortium name="EnsemblMetazoa"/>
        </authorList>
    </citation>
    <scope>IDENTIFICATION</scope>
</reference>
<feature type="compositionally biased region" description="Acidic residues" evidence="1">
    <location>
        <begin position="181"/>
        <end position="199"/>
    </location>
</feature>
<dbReference type="Gene3D" id="1.25.40.10">
    <property type="entry name" value="Tetratricopeptide repeat domain"/>
    <property type="match status" value="1"/>
</dbReference>
<dbReference type="PANTHER" id="PTHR21529">
    <property type="entry name" value="MAMMARY TURMOR VIRUS RECEPTOR HOMOLOG 1, 2 MTVR1, 2"/>
    <property type="match status" value="1"/>
</dbReference>
<dbReference type="InterPro" id="IPR039904">
    <property type="entry name" value="TRANK1"/>
</dbReference>
<organism evidence="2">
    <name type="scientific">Amphimedon queenslandica</name>
    <name type="common">Sponge</name>
    <dbReference type="NCBI Taxonomy" id="400682"/>
    <lineage>
        <taxon>Eukaryota</taxon>
        <taxon>Metazoa</taxon>
        <taxon>Porifera</taxon>
        <taxon>Demospongiae</taxon>
        <taxon>Heteroscleromorpha</taxon>
        <taxon>Haplosclerida</taxon>
        <taxon>Niphatidae</taxon>
        <taxon>Amphimedon</taxon>
    </lineage>
</organism>